<keyword evidence="1" id="KW-0808">Transferase</keyword>
<accession>A0A927D5M8</accession>
<sequence>MKKERIVSRGLDANLHAALGQVTGGLSPATLATAFLDWWLHMIGSPEKQAELIRLSLEPSIRDGEKDPRFADPAWEAYPYNIMSHSFLAAQNWWDAATTDMHGVDPKHAKIVNFVTRQWLDMISPANFAATNPVVQKRTQEEGGQNLLRGARYWMEDFNRLLAKKPRTSDRYVVGKDLATTPGDVVMQNDLVELIRYRPTTAKVHPEPILIVPAWIMKFYILDLTAQRSLVAYLRDQGFEVFILSWKNPDETDADLSMKDYIDLGIQAAIRRVKELGHPRLHTAGYCLGGTLLSIVAAALARDGDESLASVSLLAAQVDFSEPGELGLFINESQVAFLEDIMATQGYLKADQMAGAFQLLRSNDLIWSRVIRHYLLGERTPDNPLMAWNADATRMPARMHTEYLRRLFLTNDLAKGRFRVDDNAVALSDIRADIYCVATETDHVSPWTSVYRLALLTDTDVTFVLTNGGHNGGILSEPGHKGRHFRFAHKTEGDTHMTAPEWFDTHAARDGSWWPHWAAWLKDHSSHKVETAALNDTLGAAPGDYVFG</sequence>
<dbReference type="InterPro" id="IPR010941">
    <property type="entry name" value="PhaC_N"/>
</dbReference>
<reference evidence="5" key="1">
    <citation type="submission" date="2020-08" db="EMBL/GenBank/DDBJ databases">
        <title>Sulfitobacter aestuariivivens sp. nov., isolated from a tidal flat.</title>
        <authorList>
            <person name="Park S."/>
            <person name="Yoon J.-H."/>
        </authorList>
    </citation>
    <scope>NUCLEOTIDE SEQUENCE</scope>
    <source>
        <strain evidence="5">TSTF-M16</strain>
    </source>
</reference>
<feature type="domain" description="Poly-beta-hydroxybutyrate polymerase N-terminal" evidence="3">
    <location>
        <begin position="66"/>
        <end position="234"/>
    </location>
</feature>
<dbReference type="InterPro" id="IPR022211">
    <property type="entry name" value="PHBC_N"/>
</dbReference>
<dbReference type="GO" id="GO:0016787">
    <property type="term" value="F:hydrolase activity"/>
    <property type="evidence" value="ECO:0007669"/>
    <property type="project" value="UniProtKB-KW"/>
</dbReference>
<protein>
    <submittedName>
        <fullName evidence="5">Alpha/beta fold hydrolase</fullName>
    </submittedName>
</protein>
<keyword evidence="5" id="KW-0378">Hydrolase</keyword>
<comment type="caution">
    <text evidence="5">The sequence shown here is derived from an EMBL/GenBank/DDBJ whole genome shotgun (WGS) entry which is preliminary data.</text>
</comment>
<keyword evidence="2" id="KW-0012">Acyltransferase</keyword>
<dbReference type="InterPro" id="IPR051321">
    <property type="entry name" value="PHA/PHB_synthase"/>
</dbReference>
<dbReference type="GO" id="GO:0042619">
    <property type="term" value="P:poly-hydroxybutyrate biosynthetic process"/>
    <property type="evidence" value="ECO:0007669"/>
    <property type="project" value="InterPro"/>
</dbReference>
<gene>
    <name evidence="5" type="ORF">H9Q16_15905</name>
</gene>
<keyword evidence="6" id="KW-1185">Reference proteome</keyword>
<evidence type="ECO:0000259" key="4">
    <source>
        <dbReference type="Pfam" id="PF12551"/>
    </source>
</evidence>
<feature type="domain" description="Poly-beta-hydroxybutyrate polymerase N-terminal" evidence="4">
    <location>
        <begin position="9"/>
        <end position="48"/>
    </location>
</feature>
<dbReference type="Pfam" id="PF07167">
    <property type="entry name" value="PhaC_N"/>
    <property type="match status" value="1"/>
</dbReference>
<dbReference type="SUPFAM" id="SSF53474">
    <property type="entry name" value="alpha/beta-Hydrolases"/>
    <property type="match status" value="1"/>
</dbReference>
<dbReference type="RefSeq" id="WP_191076394.1">
    <property type="nucleotide sequence ID" value="NZ_JACTAG010000002.1"/>
</dbReference>
<dbReference type="PANTHER" id="PTHR36837:SF5">
    <property type="entry name" value="POLY-3-HYDROXYBUTYRATE SYNTHASE"/>
    <property type="match status" value="1"/>
</dbReference>
<dbReference type="AlphaFoldDB" id="A0A927D5M8"/>
<dbReference type="Pfam" id="PF12551">
    <property type="entry name" value="PHBC_N"/>
    <property type="match status" value="1"/>
</dbReference>
<evidence type="ECO:0000313" key="6">
    <source>
        <dbReference type="Proteomes" id="UP000635142"/>
    </source>
</evidence>
<name>A0A927D5M8_9RHOB</name>
<evidence type="ECO:0000313" key="5">
    <source>
        <dbReference type="EMBL" id="MBD3665419.1"/>
    </source>
</evidence>
<dbReference type="EMBL" id="JACTAG010000002">
    <property type="protein sequence ID" value="MBD3665419.1"/>
    <property type="molecule type" value="Genomic_DNA"/>
</dbReference>
<organism evidence="5 6">
    <name type="scientific">Sulfitobacter aestuariivivens</name>
    <dbReference type="NCBI Taxonomy" id="2766981"/>
    <lineage>
        <taxon>Bacteria</taxon>
        <taxon>Pseudomonadati</taxon>
        <taxon>Pseudomonadota</taxon>
        <taxon>Alphaproteobacteria</taxon>
        <taxon>Rhodobacterales</taxon>
        <taxon>Roseobacteraceae</taxon>
        <taxon>Sulfitobacter</taxon>
    </lineage>
</organism>
<evidence type="ECO:0000256" key="1">
    <source>
        <dbReference type="ARBA" id="ARBA00022679"/>
    </source>
</evidence>
<dbReference type="InterPro" id="IPR029058">
    <property type="entry name" value="AB_hydrolase_fold"/>
</dbReference>
<proteinExistence type="predicted"/>
<dbReference type="GO" id="GO:0016746">
    <property type="term" value="F:acyltransferase activity"/>
    <property type="evidence" value="ECO:0007669"/>
    <property type="project" value="UniProtKB-KW"/>
</dbReference>
<dbReference type="Proteomes" id="UP000635142">
    <property type="component" value="Unassembled WGS sequence"/>
</dbReference>
<dbReference type="Gene3D" id="3.40.50.1820">
    <property type="entry name" value="alpha/beta hydrolase"/>
    <property type="match status" value="1"/>
</dbReference>
<evidence type="ECO:0000259" key="3">
    <source>
        <dbReference type="Pfam" id="PF07167"/>
    </source>
</evidence>
<dbReference type="PANTHER" id="PTHR36837">
    <property type="entry name" value="POLY(3-HYDROXYALKANOATE) POLYMERASE SUBUNIT PHAC"/>
    <property type="match status" value="1"/>
</dbReference>
<evidence type="ECO:0000256" key="2">
    <source>
        <dbReference type="ARBA" id="ARBA00023315"/>
    </source>
</evidence>